<protein>
    <recommendedName>
        <fullName evidence="4">HNH endonuclease</fullName>
    </recommendedName>
</protein>
<feature type="region of interest" description="Disordered" evidence="1">
    <location>
        <begin position="231"/>
        <end position="392"/>
    </location>
</feature>
<proteinExistence type="predicted"/>
<evidence type="ECO:0000256" key="1">
    <source>
        <dbReference type="SAM" id="MobiDB-lite"/>
    </source>
</evidence>
<sequence>MPWLRLGDNATTHPLMSKLLVATKLDHQEKNEAFGVLVQLATVSAGHLTDSIVEYGLLAQVSPGREREVLNILKKAGLATEEEVDERSVIRLVLDDEEFIHAKRREEVETDRRRARDKRTPGLLAQVRVRDGDSCRWCAKSVSWTNRSGYRAATYDSLTSHKDSTVDTLVVACKTCNTKRGNGEKLNLLPPPSPERMIYGQETVDFVNRDKWCQDHGIHIQLTQPTLPLEEGQAAAATRQQQEEKAAAPEAVAAPDHRAAPRQAAPTSDEDEPAWLRQPSSDFVSRPTPAAAPEAAAARPTDEAAAATRQQQDEKAAAPEAAAAPDHRAAPRQAAPDTPTEGDDNETVTELGRDPGRSGDGPGNVGSGRDGSGRAGQVRKRRRRGKRGGKNK</sequence>
<feature type="compositionally biased region" description="Gly residues" evidence="1">
    <location>
        <begin position="358"/>
        <end position="374"/>
    </location>
</feature>
<organism evidence="2 3">
    <name type="scientific">Corynebacterium wankanglinii</name>
    <dbReference type="NCBI Taxonomy" id="2735136"/>
    <lineage>
        <taxon>Bacteria</taxon>
        <taxon>Bacillati</taxon>
        <taxon>Actinomycetota</taxon>
        <taxon>Actinomycetes</taxon>
        <taxon>Mycobacteriales</taxon>
        <taxon>Corynebacteriaceae</taxon>
        <taxon>Corynebacterium</taxon>
    </lineage>
</organism>
<dbReference type="EMBL" id="JABFEE010000006">
    <property type="protein sequence ID" value="MBA1835440.1"/>
    <property type="molecule type" value="Genomic_DNA"/>
</dbReference>
<feature type="compositionally biased region" description="Basic residues" evidence="1">
    <location>
        <begin position="377"/>
        <end position="392"/>
    </location>
</feature>
<accession>A0A838CLT2</accession>
<dbReference type="RefSeq" id="WP_181194806.1">
    <property type="nucleotide sequence ID" value="NZ_JABFEE010000006.1"/>
</dbReference>
<feature type="compositionally biased region" description="Low complexity" evidence="1">
    <location>
        <begin position="286"/>
        <end position="310"/>
    </location>
</feature>
<evidence type="ECO:0000313" key="3">
    <source>
        <dbReference type="Proteomes" id="UP000581408"/>
    </source>
</evidence>
<feature type="compositionally biased region" description="Low complexity" evidence="1">
    <location>
        <begin position="231"/>
        <end position="240"/>
    </location>
</feature>
<name>A0A838CLT2_9CORY</name>
<gene>
    <name evidence="2" type="ORF">HMC16_06850</name>
</gene>
<evidence type="ECO:0000313" key="2">
    <source>
        <dbReference type="EMBL" id="MBA1835440.1"/>
    </source>
</evidence>
<evidence type="ECO:0008006" key="4">
    <source>
        <dbReference type="Google" id="ProtNLM"/>
    </source>
</evidence>
<dbReference type="AlphaFoldDB" id="A0A838CLT2"/>
<reference evidence="2 3" key="1">
    <citation type="submission" date="2020-05" db="EMBL/GenBank/DDBJ databases">
        <title>Descriptions of Corynebacterium xxxx sp. nov., Corynebacterium yyyy sp. nov. and Corynebacterium zzzz sp. nov.</title>
        <authorList>
            <person name="Zhang G."/>
        </authorList>
    </citation>
    <scope>NUCLEOTIDE SEQUENCE [LARGE SCALE GENOMIC DNA]</scope>
    <source>
        <strain evidence="3">zg-915</strain>
    </source>
</reference>
<dbReference type="Proteomes" id="UP000581408">
    <property type="component" value="Unassembled WGS sequence"/>
</dbReference>
<comment type="caution">
    <text evidence="2">The sequence shown here is derived from an EMBL/GenBank/DDBJ whole genome shotgun (WGS) entry which is preliminary data.</text>
</comment>